<dbReference type="VEuPathDB" id="FungiDB:CDV56_102669"/>
<evidence type="ECO:0000256" key="1">
    <source>
        <dbReference type="SAM" id="MobiDB-lite"/>
    </source>
</evidence>
<feature type="compositionally biased region" description="Basic residues" evidence="1">
    <location>
        <begin position="403"/>
        <end position="414"/>
    </location>
</feature>
<protein>
    <recommendedName>
        <fullName evidence="4">SnoaL-like domain-containing protein</fullName>
    </recommendedName>
</protein>
<keyword evidence="3" id="KW-1185">Reference proteome</keyword>
<dbReference type="SUPFAM" id="SSF54427">
    <property type="entry name" value="NTF2-like"/>
    <property type="match status" value="1"/>
</dbReference>
<dbReference type="EMBL" id="NKHU02000234">
    <property type="protein sequence ID" value="RHZ46994.1"/>
    <property type="molecule type" value="Genomic_DNA"/>
</dbReference>
<dbReference type="PANTHER" id="PTHR38436:SF3">
    <property type="entry name" value="CARBOXYMETHYLENEBUTENOLIDASE-RELATED"/>
    <property type="match status" value="1"/>
</dbReference>
<feature type="compositionally biased region" description="Basic and acidic residues" evidence="1">
    <location>
        <begin position="455"/>
        <end position="470"/>
    </location>
</feature>
<dbReference type="InterPro" id="IPR032710">
    <property type="entry name" value="NTF2-like_dom_sf"/>
</dbReference>
<dbReference type="STRING" id="41047.A0A397GAS6"/>
<dbReference type="GeneID" id="38124643"/>
<feature type="compositionally biased region" description="Acidic residues" evidence="1">
    <location>
        <begin position="485"/>
        <end position="496"/>
    </location>
</feature>
<dbReference type="PANTHER" id="PTHR38436">
    <property type="entry name" value="POLYKETIDE CYCLASE SNOAL-LIKE DOMAIN"/>
    <property type="match status" value="1"/>
</dbReference>
<evidence type="ECO:0008006" key="4">
    <source>
        <dbReference type="Google" id="ProtNLM"/>
    </source>
</evidence>
<dbReference type="RefSeq" id="XP_026611375.1">
    <property type="nucleotide sequence ID" value="XM_026756288.1"/>
</dbReference>
<dbReference type="Proteomes" id="UP000215305">
    <property type="component" value="Unassembled WGS sequence"/>
</dbReference>
<evidence type="ECO:0000313" key="3">
    <source>
        <dbReference type="Proteomes" id="UP000215305"/>
    </source>
</evidence>
<accession>A0A397GAS6</accession>
<dbReference type="InterPro" id="IPR009959">
    <property type="entry name" value="Cyclase_SnoaL-like"/>
</dbReference>
<dbReference type="OrthoDB" id="5440at2759"/>
<feature type="region of interest" description="Disordered" evidence="1">
    <location>
        <begin position="403"/>
        <end position="496"/>
    </location>
</feature>
<dbReference type="GO" id="GO:0030638">
    <property type="term" value="P:polyketide metabolic process"/>
    <property type="evidence" value="ECO:0007669"/>
    <property type="project" value="InterPro"/>
</dbReference>
<sequence length="496" mass="55117">MALVSINAGGASGGFLYNSSLAKTRVCITAETPDFDNAFIRQWQDEGFEVMYLPYNDGGKEYTSQLKSVKEGLGVGVNYAVIAFGDAASFCLDFYLKPTNASRLSALISYYPTNIPDPRSSFPPSVRFLTHLAGETVDVTTVPTALGLQGKKRRTTRQINLGIGTGERLNIGHQAYTYDNVQPGFAEHDLEEYDRLAAELAFSRSLQVIRSTVTHNTDLEKRWEEHLEARFFSMNLNNVMEQYVDHLTPNVTYAPTMSGGIGARDLRRFYEHHFLRNLPPSMRLRLLSRTIGVDRVVDELYASFEHTQEIPWMLPGVPPTNKKVEVILVSIVSLRSGKLYSEHVYWDQASVLVQVGLLDPKLVPQGVEGADRLPVVGKEAARRMLTEDPEVEQRHYHNRLIRAAHAKHRGRHAKNGLLEESGTELKSEAGDSVRPVNVKGKSVQRQSQAGPEEEGGLKGEEQETKTERIGNGDTNGSNGKKAASVEDDENDGDNDD</sequence>
<organism evidence="2 3">
    <name type="scientific">Aspergillus thermomutatus</name>
    <name type="common">Neosartorya pseudofischeri</name>
    <dbReference type="NCBI Taxonomy" id="41047"/>
    <lineage>
        <taxon>Eukaryota</taxon>
        <taxon>Fungi</taxon>
        <taxon>Dikarya</taxon>
        <taxon>Ascomycota</taxon>
        <taxon>Pezizomycotina</taxon>
        <taxon>Eurotiomycetes</taxon>
        <taxon>Eurotiomycetidae</taxon>
        <taxon>Eurotiales</taxon>
        <taxon>Aspergillaceae</taxon>
        <taxon>Aspergillus</taxon>
        <taxon>Aspergillus subgen. Fumigati</taxon>
    </lineage>
</organism>
<gene>
    <name evidence="2" type="ORF">CDV56_102669</name>
</gene>
<evidence type="ECO:0000313" key="2">
    <source>
        <dbReference type="EMBL" id="RHZ46994.1"/>
    </source>
</evidence>
<name>A0A397GAS6_ASPTH</name>
<comment type="caution">
    <text evidence="2">The sequence shown here is derived from an EMBL/GenBank/DDBJ whole genome shotgun (WGS) entry which is preliminary data.</text>
</comment>
<proteinExistence type="predicted"/>
<dbReference type="AlphaFoldDB" id="A0A397GAS6"/>
<dbReference type="Gene3D" id="3.10.450.50">
    <property type="match status" value="1"/>
</dbReference>
<reference evidence="2" key="1">
    <citation type="submission" date="2018-08" db="EMBL/GenBank/DDBJ databases">
        <title>Draft genome sequence of azole-resistant Aspergillus thermomutatus (Neosartorya pseudofischeri) strain HMR AF 39, isolated from a human nasal aspirate.</title>
        <authorList>
            <person name="Parent-Michaud M."/>
            <person name="Dufresne P.J."/>
            <person name="Fournier E."/>
            <person name="Martineau C."/>
            <person name="Moreira S."/>
            <person name="Perkins V."/>
            <person name="De Repentigny L."/>
            <person name="Dufresne S.F."/>
        </authorList>
    </citation>
    <scope>NUCLEOTIDE SEQUENCE [LARGE SCALE GENOMIC DNA]</scope>
    <source>
        <strain evidence="2">HMR AF 39</strain>
    </source>
</reference>